<feature type="region of interest" description="Disordered" evidence="1">
    <location>
        <begin position="34"/>
        <end position="53"/>
    </location>
</feature>
<dbReference type="KEGG" id="tput:QJT81_20675"/>
<dbReference type="Pfam" id="PF17963">
    <property type="entry name" value="Big_9"/>
    <property type="match status" value="1"/>
</dbReference>
<protein>
    <submittedName>
        <fullName evidence="2">Ig-like domain-containing protein</fullName>
    </submittedName>
</protein>
<evidence type="ECO:0000256" key="1">
    <source>
        <dbReference type="SAM" id="MobiDB-lite"/>
    </source>
</evidence>
<accession>A0AA95HB84</accession>
<evidence type="ECO:0000313" key="2">
    <source>
        <dbReference type="EMBL" id="WGZ94167.1"/>
    </source>
</evidence>
<name>A0AA95HB84_9GAMM</name>
<sequence>MNRPPVAPSLMLCSVVLLSGCNIDKSLTVAANDSNANTTTTAPTSNTNTSTTTTTPAQAISVAGKAYVGDQGMVVIYAGGNATAYSSTDTSSAAAKPTALTWALDGTTLTLASAGGTQTFTVAADGATLTAGNVIYRQGKALVPTQWAGVDVGTATLGAQYYVTWRFTATQLVITEQGGSGFSRTSTLDVEAVPGVDNVWYVHGSVSGVNAPLTSTPAAAYIALVEGDTTAGSRWQWVAATQDTALSALSQIPLQFKKQTTSTPVPPAANTAPIAALDTATVTAGESVTINVLANDTDPNSDPLSIASFGQGAHGAVTQVGNSLKYTPAAGFTGVDSFKYKVKDAHGAETEGTVSVTVKEIPVTVLTATTSADSMAMIFMDTTGIALGEVTGGRVTLSTNAIIFFPANQTDAGTGTVSYVGADGKHYRIDIEITAKVEGGGDTGGGGTNPDPNGGI</sequence>
<gene>
    <name evidence="2" type="ORF">QJT81_20675</name>
</gene>
<dbReference type="AlphaFoldDB" id="A0AA95HB84"/>
<dbReference type="PROSITE" id="PS51257">
    <property type="entry name" value="PROKAR_LIPOPROTEIN"/>
    <property type="match status" value="1"/>
</dbReference>
<organism evidence="2">
    <name type="scientific">Candidatus Thiothrix putei</name>
    <dbReference type="NCBI Taxonomy" id="3080811"/>
    <lineage>
        <taxon>Bacteria</taxon>
        <taxon>Pseudomonadati</taxon>
        <taxon>Pseudomonadota</taxon>
        <taxon>Gammaproteobacteria</taxon>
        <taxon>Thiotrichales</taxon>
        <taxon>Thiotrichaceae</taxon>
        <taxon>Thiothrix</taxon>
    </lineage>
</organism>
<dbReference type="Proteomes" id="UP001301326">
    <property type="component" value="Chromosome"/>
</dbReference>
<reference evidence="2" key="2">
    <citation type="submission" date="2023-04" db="EMBL/GenBank/DDBJ databases">
        <authorList>
            <person name="Beletskiy A.V."/>
            <person name="Mardanov A.V."/>
            <person name="Ravin N.V."/>
        </authorList>
    </citation>
    <scope>NUCLEOTIDE SEQUENCE</scope>
    <source>
        <strain evidence="2">GKL-02</strain>
    </source>
</reference>
<reference evidence="2" key="1">
    <citation type="journal article" date="2023" name="Int. J. Mol. Sci.">
        <title>Metagenomics Revealed a New Genus 'Candidatus Thiocaldithrix dubininis' gen. nov., sp. nov. and a New Species 'Candidatus Thiothrix putei' sp. nov. in the Family Thiotrichaceae, Some Members of Which Have Traits of Both Na+- and H+-Motive Energetics.</title>
        <authorList>
            <person name="Ravin N.V."/>
            <person name="Muntyan M.S."/>
            <person name="Smolyakov D.D."/>
            <person name="Rudenko T.S."/>
            <person name="Beletsky A.V."/>
            <person name="Mardanov A.V."/>
            <person name="Grabovich M.Y."/>
        </authorList>
    </citation>
    <scope>NUCLEOTIDE SEQUENCE</scope>
    <source>
        <strain evidence="2">GKL-02</strain>
    </source>
</reference>
<proteinExistence type="predicted"/>
<dbReference type="EMBL" id="CP124756">
    <property type="protein sequence ID" value="WGZ94167.1"/>
    <property type="molecule type" value="Genomic_DNA"/>
</dbReference>
<dbReference type="Gene3D" id="2.60.40.3440">
    <property type="match status" value="1"/>
</dbReference>